<organism evidence="13 14">
    <name type="scientific">Candidatus Magasanikbacteria bacterium GW2011_GWC2_37_14</name>
    <dbReference type="NCBI Taxonomy" id="1619046"/>
    <lineage>
        <taxon>Bacteria</taxon>
        <taxon>Candidatus Magasanikiibacteriota</taxon>
    </lineage>
</organism>
<accession>A0A0G0JHC1</accession>
<evidence type="ECO:0000313" key="13">
    <source>
        <dbReference type="EMBL" id="KKQ27516.1"/>
    </source>
</evidence>
<evidence type="ECO:0000259" key="12">
    <source>
        <dbReference type="PROSITE" id="PS51459"/>
    </source>
</evidence>
<dbReference type="InterPro" id="IPR003812">
    <property type="entry name" value="Fido"/>
</dbReference>
<dbReference type="SUPFAM" id="SSF140931">
    <property type="entry name" value="Fic-like"/>
    <property type="match status" value="1"/>
</dbReference>
<reference evidence="13 14" key="1">
    <citation type="journal article" date="2015" name="Nature">
        <title>rRNA introns, odd ribosomes, and small enigmatic genomes across a large radiation of phyla.</title>
        <authorList>
            <person name="Brown C.T."/>
            <person name="Hug L.A."/>
            <person name="Thomas B.C."/>
            <person name="Sharon I."/>
            <person name="Castelle C.J."/>
            <person name="Singh A."/>
            <person name="Wilkins M.J."/>
            <person name="Williams K.H."/>
            <person name="Banfield J.F."/>
        </authorList>
    </citation>
    <scope>NUCLEOTIDE SEQUENCE [LARGE SCALE GENOMIC DNA]</scope>
</reference>
<evidence type="ECO:0000256" key="6">
    <source>
        <dbReference type="ARBA" id="ARBA00022840"/>
    </source>
</evidence>
<dbReference type="AlphaFoldDB" id="A0A0G0JHC1"/>
<evidence type="ECO:0000256" key="3">
    <source>
        <dbReference type="ARBA" id="ARBA00022737"/>
    </source>
</evidence>
<dbReference type="PROSITE" id="PS51459">
    <property type="entry name" value="FIDO"/>
    <property type="match status" value="1"/>
</dbReference>
<dbReference type="EMBL" id="LBSX01000008">
    <property type="protein sequence ID" value="KKQ27516.1"/>
    <property type="molecule type" value="Genomic_DNA"/>
</dbReference>
<name>A0A0G0JHC1_9BACT</name>
<evidence type="ECO:0000256" key="8">
    <source>
        <dbReference type="ARBA" id="ARBA00023136"/>
    </source>
</evidence>
<dbReference type="PANTHER" id="PTHR13504:SF34">
    <property type="entry name" value="PROTEIN ADENYLYLTRANSFERASE FICD"/>
    <property type="match status" value="1"/>
</dbReference>
<evidence type="ECO:0000256" key="11">
    <source>
        <dbReference type="PIRSR" id="PIRSR640198-3"/>
    </source>
</evidence>
<comment type="subcellular location">
    <subcellularLocation>
        <location evidence="1">Membrane</location>
        <topology evidence="1">Single-pass membrane protein</topology>
    </subcellularLocation>
</comment>
<keyword evidence="3" id="KW-0677">Repeat</keyword>
<feature type="active site" evidence="9">
    <location>
        <position position="240"/>
    </location>
</feature>
<feature type="domain" description="Fido" evidence="12">
    <location>
        <begin position="164"/>
        <end position="307"/>
    </location>
</feature>
<dbReference type="GO" id="GO:0016020">
    <property type="term" value="C:membrane"/>
    <property type="evidence" value="ECO:0007669"/>
    <property type="project" value="UniProtKB-SubCell"/>
</dbReference>
<evidence type="ECO:0000256" key="9">
    <source>
        <dbReference type="PIRSR" id="PIRSR640198-1"/>
    </source>
</evidence>
<dbReference type="InterPro" id="IPR040198">
    <property type="entry name" value="Fido_containing"/>
</dbReference>
<dbReference type="PATRIC" id="fig|1619046.3.peg.547"/>
<keyword evidence="2" id="KW-0812">Transmembrane</keyword>
<comment type="caution">
    <text evidence="13">The sequence shown here is derived from an EMBL/GenBank/DDBJ whole genome shotgun (WGS) entry which is preliminary data.</text>
</comment>
<dbReference type="STRING" id="1619046.US42_C0008G0027"/>
<evidence type="ECO:0000313" key="14">
    <source>
        <dbReference type="Proteomes" id="UP000034849"/>
    </source>
</evidence>
<dbReference type="Pfam" id="PF02661">
    <property type="entry name" value="Fic"/>
    <property type="match status" value="1"/>
</dbReference>
<evidence type="ECO:0000256" key="10">
    <source>
        <dbReference type="PIRSR" id="PIRSR640198-2"/>
    </source>
</evidence>
<keyword evidence="8" id="KW-0472">Membrane</keyword>
<dbReference type="Gene3D" id="1.10.3290.10">
    <property type="entry name" value="Fido-like domain"/>
    <property type="match status" value="1"/>
</dbReference>
<dbReference type="Proteomes" id="UP000034849">
    <property type="component" value="Unassembled WGS sequence"/>
</dbReference>
<feature type="site" description="Important for autoinhibition of adenylyltransferase activity" evidence="11">
    <location>
        <position position="117"/>
    </location>
</feature>
<evidence type="ECO:0000256" key="4">
    <source>
        <dbReference type="ARBA" id="ARBA00022741"/>
    </source>
</evidence>
<keyword evidence="6 10" id="KW-0067">ATP-binding</keyword>
<keyword evidence="5" id="KW-0802">TPR repeat</keyword>
<gene>
    <name evidence="13" type="ORF">US42_C0008G0027</name>
</gene>
<dbReference type="InterPro" id="IPR036597">
    <property type="entry name" value="Fido-like_dom_sf"/>
</dbReference>
<keyword evidence="7" id="KW-1133">Transmembrane helix</keyword>
<evidence type="ECO:0000256" key="2">
    <source>
        <dbReference type="ARBA" id="ARBA00022692"/>
    </source>
</evidence>
<protein>
    <submittedName>
        <fullName evidence="13">Filamentation induced by cAMP protein Fic</fullName>
    </submittedName>
</protein>
<evidence type="ECO:0000256" key="7">
    <source>
        <dbReference type="ARBA" id="ARBA00022989"/>
    </source>
</evidence>
<proteinExistence type="predicted"/>
<evidence type="ECO:0000256" key="1">
    <source>
        <dbReference type="ARBA" id="ARBA00004167"/>
    </source>
</evidence>
<evidence type="ECO:0000256" key="5">
    <source>
        <dbReference type="ARBA" id="ARBA00022803"/>
    </source>
</evidence>
<dbReference type="GO" id="GO:0005524">
    <property type="term" value="F:ATP binding"/>
    <property type="evidence" value="ECO:0007669"/>
    <property type="project" value="UniProtKB-KW"/>
</dbReference>
<dbReference type="PANTHER" id="PTHR13504">
    <property type="entry name" value="FIDO DOMAIN-CONTAINING PROTEIN DDB_G0283145"/>
    <property type="match status" value="1"/>
</dbReference>
<keyword evidence="4 10" id="KW-0547">Nucleotide-binding</keyword>
<feature type="binding site" evidence="10">
    <location>
        <begin position="244"/>
        <end position="251"/>
    </location>
    <ligand>
        <name>ATP</name>
        <dbReference type="ChEBI" id="CHEBI:30616"/>
    </ligand>
</feature>
<sequence>MLQIEQKKVNNKPFFYLSEQIPLGNKYKKIQVYLGKNIPNNFELFYKKLQTKETKLVIDNIKKIFVTEKNIPLEQITEIEKLKIKWKYLILSLSSFQQEQLWRKIAIQFIYESNAIEGSKLSPTEVEAIIRKKYLNKNIDRKEIIEVENSIKAFALIRNPKFELNQRTIIKLHSIVTNELKVTKGYKKVKIIVNNKETTPPGQVRPQMSQLLNFWHKQKKLNRHPLFIAANFHQQFESIHPFEDGNGRVGRLLFNWMLLRLSYPPILFRFQNRLTYFSALNQADDGRPKKWYWHCLRVYKNTLKNLV</sequence>